<protein>
    <submittedName>
        <fullName evidence="1">HAD family phosphatase</fullName>
    </submittedName>
</protein>
<dbReference type="KEGG" id="daur:Daura_29265"/>
<name>A0A9Q9ME09_9ACTN</name>
<dbReference type="InterPro" id="IPR006439">
    <property type="entry name" value="HAD-SF_hydro_IA"/>
</dbReference>
<evidence type="ECO:0000313" key="2">
    <source>
        <dbReference type="Proteomes" id="UP001058003"/>
    </source>
</evidence>
<dbReference type="AlphaFoldDB" id="A0A9Q9ME09"/>
<dbReference type="InterPro" id="IPR036412">
    <property type="entry name" value="HAD-like_sf"/>
</dbReference>
<gene>
    <name evidence="1" type="ORF">Daura_29265</name>
</gene>
<sequence length="207" mass="22861">MSARFLVVDLGGVVCRFDHAHRLDRLARACALSPDEIDARLWRSGFSADCDRGRYGSAAQVRTRIRAVLAATGGDDNLDDDLDDAWCSAFRPDEGVLDALDRHRGDRVLALLTDNGPLEEEALTRRYPEVFARFDHLFFSHRLGRRKPDPAVFAAVTGHLGAPGAAVVFVDDSPANVAAAREAGWHGIRYQDVPRLRRDLREAAGRT</sequence>
<dbReference type="CDD" id="cd02603">
    <property type="entry name" value="HAD_sEH-N_like"/>
    <property type="match status" value="1"/>
</dbReference>
<dbReference type="InterPro" id="IPR023198">
    <property type="entry name" value="PGP-like_dom2"/>
</dbReference>
<keyword evidence="2" id="KW-1185">Reference proteome</keyword>
<dbReference type="Gene3D" id="1.10.150.240">
    <property type="entry name" value="Putative phosphatase, domain 2"/>
    <property type="match status" value="1"/>
</dbReference>
<reference evidence="1" key="1">
    <citation type="submission" date="2021-04" db="EMBL/GenBank/DDBJ databases">
        <title>Dactylosporangium aurantiacum NRRL B-8018 full assembly.</title>
        <authorList>
            <person name="Hartkoorn R.C."/>
            <person name="Beaudoing E."/>
            <person name="Hot D."/>
        </authorList>
    </citation>
    <scope>NUCLEOTIDE SEQUENCE</scope>
    <source>
        <strain evidence="1">NRRL B-8018</strain>
    </source>
</reference>
<dbReference type="EMBL" id="CP073767">
    <property type="protein sequence ID" value="UWZ50890.1"/>
    <property type="molecule type" value="Genomic_DNA"/>
</dbReference>
<proteinExistence type="predicted"/>
<dbReference type="Proteomes" id="UP001058003">
    <property type="component" value="Chromosome"/>
</dbReference>
<accession>A0A9Q9ME09</accession>
<dbReference type="InterPro" id="IPR023214">
    <property type="entry name" value="HAD_sf"/>
</dbReference>
<organism evidence="1 2">
    <name type="scientific">Dactylosporangium aurantiacum</name>
    <dbReference type="NCBI Taxonomy" id="35754"/>
    <lineage>
        <taxon>Bacteria</taxon>
        <taxon>Bacillati</taxon>
        <taxon>Actinomycetota</taxon>
        <taxon>Actinomycetes</taxon>
        <taxon>Micromonosporales</taxon>
        <taxon>Micromonosporaceae</taxon>
        <taxon>Dactylosporangium</taxon>
    </lineage>
</organism>
<dbReference type="Pfam" id="PF00702">
    <property type="entry name" value="Hydrolase"/>
    <property type="match status" value="1"/>
</dbReference>
<dbReference type="PANTHER" id="PTHR43611:SF3">
    <property type="entry name" value="FLAVIN MONONUCLEOTIDE HYDROLASE 1, CHLOROPLATIC"/>
    <property type="match status" value="1"/>
</dbReference>
<dbReference type="RefSeq" id="WP_052386363.1">
    <property type="nucleotide sequence ID" value="NZ_CP073767.1"/>
</dbReference>
<dbReference type="PANTHER" id="PTHR43611">
    <property type="entry name" value="ALPHA-D-GLUCOSE 1-PHOSPHATE PHOSPHATASE"/>
    <property type="match status" value="1"/>
</dbReference>
<dbReference type="NCBIfam" id="TIGR01509">
    <property type="entry name" value="HAD-SF-IA-v3"/>
    <property type="match status" value="1"/>
</dbReference>
<dbReference type="Gene3D" id="3.40.50.1000">
    <property type="entry name" value="HAD superfamily/HAD-like"/>
    <property type="match status" value="1"/>
</dbReference>
<dbReference type="OrthoDB" id="9797415at2"/>
<evidence type="ECO:0000313" key="1">
    <source>
        <dbReference type="EMBL" id="UWZ50890.1"/>
    </source>
</evidence>
<dbReference type="SUPFAM" id="SSF56784">
    <property type="entry name" value="HAD-like"/>
    <property type="match status" value="1"/>
</dbReference>